<evidence type="ECO:0000313" key="2">
    <source>
        <dbReference type="EMBL" id="GMH75459.1"/>
    </source>
</evidence>
<feature type="region of interest" description="Disordered" evidence="1">
    <location>
        <begin position="1"/>
        <end position="77"/>
    </location>
</feature>
<feature type="compositionally biased region" description="Polar residues" evidence="1">
    <location>
        <begin position="15"/>
        <end position="33"/>
    </location>
</feature>
<reference evidence="3" key="1">
    <citation type="journal article" date="2023" name="Commun. Biol.">
        <title>Genome analysis of Parmales, the sister group of diatoms, reveals the evolutionary specialization of diatoms from phago-mixotrophs to photoautotrophs.</title>
        <authorList>
            <person name="Ban H."/>
            <person name="Sato S."/>
            <person name="Yoshikawa S."/>
            <person name="Yamada K."/>
            <person name="Nakamura Y."/>
            <person name="Ichinomiya M."/>
            <person name="Sato N."/>
            <person name="Blanc-Mathieu R."/>
            <person name="Endo H."/>
            <person name="Kuwata A."/>
            <person name="Ogata H."/>
        </authorList>
    </citation>
    <scope>NUCLEOTIDE SEQUENCE [LARGE SCALE GENOMIC DNA]</scope>
    <source>
        <strain evidence="3">NIES 3701</strain>
    </source>
</reference>
<feature type="compositionally biased region" description="Basic and acidic residues" evidence="1">
    <location>
        <begin position="1135"/>
        <end position="1145"/>
    </location>
</feature>
<feature type="compositionally biased region" description="Low complexity" evidence="1">
    <location>
        <begin position="42"/>
        <end position="53"/>
    </location>
</feature>
<organism evidence="2 3">
    <name type="scientific">Triparma strigata</name>
    <dbReference type="NCBI Taxonomy" id="1606541"/>
    <lineage>
        <taxon>Eukaryota</taxon>
        <taxon>Sar</taxon>
        <taxon>Stramenopiles</taxon>
        <taxon>Ochrophyta</taxon>
        <taxon>Bolidophyceae</taxon>
        <taxon>Parmales</taxon>
        <taxon>Triparmaceae</taxon>
        <taxon>Triparma</taxon>
    </lineage>
</organism>
<name>A0A9W7AW31_9STRA</name>
<dbReference type="OrthoDB" id="10665674at2759"/>
<dbReference type="Proteomes" id="UP001165085">
    <property type="component" value="Unassembled WGS sequence"/>
</dbReference>
<accession>A0A9W7AW31</accession>
<sequence length="1209" mass="142087">MDVRESEADGGVDSGLQQSSVLQQINAIQNMSQEMGKPAPWSSSSSFNSGGSSRWQPPVQASERARRELKPSSVKSGTRIAHKIAKASIQELLLARSAMDMEENDGELLLDTSASEAIFSKIMSHNKENECVEERKEEDNEDHLETESVISMLSDTTNGTRTLAFSNLKESLSRAGLRLDFEEEGGDGREEVADESDDGEDALSVISALANSISKDLGLPLPSTWQSTSMTLAAPFKPVPRSQTPPPTMFPFNDSSSSPLAYYFLKLRVSATNRRKLRLNIRAWHVLARSTAKSKNLGYNFGLYYVQHLLRVCFAALHRQVQLRKWDALRASKVARLLASRASRVTFNGWLSLYSSTVKRNLINKTMRRWRFHLTLDAFKRWKITSIIISGWMLHLSFRKWYKHLITFKRFKAKWLGRKRVRLKANTIKMLRGNVQARRKIFNNAGEAFRSYRTKVVRTYFERYKLRVKGLMVKEMSETTLKARVITNLKVKHQVESVRRKWTKIRGFKAWCRLKLFSDVVNVFRRFYTAHMVRNIIRCWRDDASVSIEARTFEVVLQRKLLRRCFRAWLKIHVRSCEVKSISEGFKKVRRSRILRAHFDELLLYRDSRREKNEYAARGLAHHKNNCQTAVIDKLLINRMKRKSHKLNQQRGDVHYRNVAIRKYFAKITSSIAMAILSRKRLDLGERYYERRMKKLSVERLVVVTLNIVRMRECRTIADSHLRENRAGVGLGALYENMEREICGRELRSGIQEIRTKRNGRISLICFGAWKSYADESKSCEEVKRLRENGIIGRAFAKYKIAHEQKLRERKKFEVSDRYHEHWALRKCIMKWSVESLRRSAGYQIADRFKAKRFIAQWASWKDDRAKVSTLVWRGDRLWQRKSELGFFVNLANMVYERKRLDALRDLWGQRRGPGQCESKTIFFRKWFKYGKERKWRRKKIEGAVVHWKEKLMRGGVDAWRYRVVNYYRFRRSVFNRWKMYVKNTRVKIGLFRKRLRMRRFFKRSRSAVAWSKKKGEAEKRRKLRVMRLAFGTLVLWREGAKEKVKRQVEMKRALGRKVKIEGLKLTLAEAHWKRKMVAAILRGWVDWRGREEAKVDRFLVLLRLKRCFRKWLELEVKGRRERWVSKMVAERRGAEERAKGRDGEEGYETASEVEMLDGEESYASSMISEVSSITPEKERGSERTRSMSGSSRMFSPTLEKGRSYNNNK</sequence>
<feature type="compositionally biased region" description="Basic and acidic residues" evidence="1">
    <location>
        <begin position="1176"/>
        <end position="1186"/>
    </location>
</feature>
<evidence type="ECO:0008006" key="4">
    <source>
        <dbReference type="Google" id="ProtNLM"/>
    </source>
</evidence>
<evidence type="ECO:0000313" key="3">
    <source>
        <dbReference type="Proteomes" id="UP001165085"/>
    </source>
</evidence>
<evidence type="ECO:0000256" key="1">
    <source>
        <dbReference type="SAM" id="MobiDB-lite"/>
    </source>
</evidence>
<dbReference type="EMBL" id="BRXY01000190">
    <property type="protein sequence ID" value="GMH75459.1"/>
    <property type="molecule type" value="Genomic_DNA"/>
</dbReference>
<keyword evidence="3" id="KW-1185">Reference proteome</keyword>
<comment type="caution">
    <text evidence="2">The sequence shown here is derived from an EMBL/GenBank/DDBJ whole genome shotgun (WGS) entry which is preliminary data.</text>
</comment>
<feature type="region of interest" description="Disordered" evidence="1">
    <location>
        <begin position="1135"/>
        <end position="1209"/>
    </location>
</feature>
<proteinExistence type="predicted"/>
<feature type="compositionally biased region" description="Polar residues" evidence="1">
    <location>
        <begin position="1163"/>
        <end position="1175"/>
    </location>
</feature>
<gene>
    <name evidence="2" type="ORF">TrST_g13077</name>
</gene>
<protein>
    <recommendedName>
        <fullName evidence="4">Sfi1 spindle body domain-containing protein</fullName>
    </recommendedName>
</protein>
<dbReference type="AlphaFoldDB" id="A0A9W7AW31"/>